<dbReference type="Pfam" id="PF00392">
    <property type="entry name" value="GntR"/>
    <property type="match status" value="1"/>
</dbReference>
<dbReference type="SMART" id="SM00345">
    <property type="entry name" value="HTH_GNTR"/>
    <property type="match status" value="1"/>
</dbReference>
<dbReference type="AlphaFoldDB" id="A0A6C7E4U4"/>
<dbReference type="InterPro" id="IPR036390">
    <property type="entry name" value="WH_DNA-bd_sf"/>
</dbReference>
<dbReference type="EMBL" id="AP012057">
    <property type="protein sequence ID" value="BAN00359.1"/>
    <property type="molecule type" value="Genomic_DNA"/>
</dbReference>
<protein>
    <submittedName>
        <fullName evidence="5">Putative GntR family transcriptional regulator</fullName>
    </submittedName>
</protein>
<name>A0A6C7E4U4_ILUCY</name>
<dbReference type="InterPro" id="IPR028978">
    <property type="entry name" value="Chorismate_lyase_/UTRA_dom_sf"/>
</dbReference>
<accession>A0A6C7E4U4</accession>
<dbReference type="PRINTS" id="PR00035">
    <property type="entry name" value="HTHGNTR"/>
</dbReference>
<dbReference type="GO" id="GO:0045892">
    <property type="term" value="P:negative regulation of DNA-templated transcription"/>
    <property type="evidence" value="ECO:0007669"/>
    <property type="project" value="TreeGrafter"/>
</dbReference>
<dbReference type="InterPro" id="IPR050679">
    <property type="entry name" value="Bact_HTH_transcr_reg"/>
</dbReference>
<dbReference type="Proteomes" id="UP000011863">
    <property type="component" value="Chromosome"/>
</dbReference>
<dbReference type="PROSITE" id="PS50949">
    <property type="entry name" value="HTH_GNTR"/>
    <property type="match status" value="1"/>
</dbReference>
<dbReference type="Gene3D" id="3.40.1410.10">
    <property type="entry name" value="Chorismate lyase-like"/>
    <property type="match status" value="1"/>
</dbReference>
<keyword evidence="6" id="KW-1185">Reference proteome</keyword>
<dbReference type="KEGG" id="aym:YM304_00450"/>
<evidence type="ECO:0000313" key="5">
    <source>
        <dbReference type="EMBL" id="BAN00359.1"/>
    </source>
</evidence>
<organism evidence="5 6">
    <name type="scientific">Ilumatobacter coccineus (strain NBRC 103263 / KCTC 29153 / YM16-304)</name>
    <dbReference type="NCBI Taxonomy" id="1313172"/>
    <lineage>
        <taxon>Bacteria</taxon>
        <taxon>Bacillati</taxon>
        <taxon>Actinomycetota</taxon>
        <taxon>Acidimicrobiia</taxon>
        <taxon>Acidimicrobiales</taxon>
        <taxon>Ilumatobacteraceae</taxon>
        <taxon>Ilumatobacter</taxon>
    </lineage>
</organism>
<proteinExistence type="predicted"/>
<evidence type="ECO:0000259" key="4">
    <source>
        <dbReference type="PROSITE" id="PS50949"/>
    </source>
</evidence>
<keyword evidence="1" id="KW-0805">Transcription regulation</keyword>
<dbReference type="InterPro" id="IPR000524">
    <property type="entry name" value="Tscrpt_reg_HTH_GntR"/>
</dbReference>
<reference evidence="5 6" key="1">
    <citation type="journal article" date="2013" name="Int. J. Syst. Evol. Microbiol.">
        <title>Ilumatobacter nonamiense sp. nov. and Ilumatobacter coccineum sp. nov., isolated from seashore sand.</title>
        <authorList>
            <person name="Matsumoto A."/>
            <person name="Kasai H."/>
            <person name="Matsuo Y."/>
            <person name="Shizuri Y."/>
            <person name="Ichikawa N."/>
            <person name="Fujita N."/>
            <person name="Omura S."/>
            <person name="Takahashi Y."/>
        </authorList>
    </citation>
    <scope>NUCLEOTIDE SEQUENCE [LARGE SCALE GENOMIC DNA]</scope>
    <source>
        <strain evidence="6">NBRC 103263 / KCTC 29153 / YM16-304</strain>
    </source>
</reference>
<evidence type="ECO:0000256" key="2">
    <source>
        <dbReference type="ARBA" id="ARBA00023125"/>
    </source>
</evidence>
<dbReference type="InterPro" id="IPR036388">
    <property type="entry name" value="WH-like_DNA-bd_sf"/>
</dbReference>
<keyword evidence="2" id="KW-0238">DNA-binding</keyword>
<evidence type="ECO:0000256" key="3">
    <source>
        <dbReference type="ARBA" id="ARBA00023163"/>
    </source>
</evidence>
<dbReference type="GO" id="GO:0003700">
    <property type="term" value="F:DNA-binding transcription factor activity"/>
    <property type="evidence" value="ECO:0007669"/>
    <property type="project" value="InterPro"/>
</dbReference>
<evidence type="ECO:0000256" key="1">
    <source>
        <dbReference type="ARBA" id="ARBA00023015"/>
    </source>
</evidence>
<gene>
    <name evidence="5" type="ORF">YM304_00450</name>
</gene>
<dbReference type="PANTHER" id="PTHR44846">
    <property type="entry name" value="MANNOSYL-D-GLYCERATE TRANSPORT/METABOLISM SYSTEM REPRESSOR MNGR-RELATED"/>
    <property type="match status" value="1"/>
</dbReference>
<sequence>MVHNVGVISDDGDLVDRLRRLLSETVSGDRTLPGEPSLAAALGASRPSVREAMTRLEAEGLVSRRRGQGTTVNRDAHRLAARFDQQVEFADVIAASGRTPAVELLEASATSMAADTATMLGADEGDRCFRTVKRWTADGCPVMVAIDEFALGDTAAETIDVDQSLFVNVAAVSGHEAEWEIAQPSAMIAQGDIARWAETDGALLTLDLLGVSRDGDRLYRAREYHVPGAVDFGFVRTFGA</sequence>
<dbReference type="CDD" id="cd07377">
    <property type="entry name" value="WHTH_GntR"/>
    <property type="match status" value="1"/>
</dbReference>
<keyword evidence="3" id="KW-0804">Transcription</keyword>
<evidence type="ECO:0000313" key="6">
    <source>
        <dbReference type="Proteomes" id="UP000011863"/>
    </source>
</evidence>
<dbReference type="SUPFAM" id="SSF46785">
    <property type="entry name" value="Winged helix' DNA-binding domain"/>
    <property type="match status" value="1"/>
</dbReference>
<dbReference type="GO" id="GO:0003677">
    <property type="term" value="F:DNA binding"/>
    <property type="evidence" value="ECO:0007669"/>
    <property type="project" value="UniProtKB-KW"/>
</dbReference>
<dbReference type="Gene3D" id="1.10.10.10">
    <property type="entry name" value="Winged helix-like DNA-binding domain superfamily/Winged helix DNA-binding domain"/>
    <property type="match status" value="1"/>
</dbReference>
<feature type="domain" description="HTH gntR-type" evidence="4">
    <location>
        <begin position="8"/>
        <end position="75"/>
    </location>
</feature>
<dbReference type="PANTHER" id="PTHR44846:SF1">
    <property type="entry name" value="MANNOSYL-D-GLYCERATE TRANSPORT_METABOLISM SYSTEM REPRESSOR MNGR-RELATED"/>
    <property type="match status" value="1"/>
</dbReference>
<dbReference type="SUPFAM" id="SSF64288">
    <property type="entry name" value="Chorismate lyase-like"/>
    <property type="match status" value="1"/>
</dbReference>